<dbReference type="EMBL" id="MNCJ02000329">
    <property type="protein sequence ID" value="KAF5767707.1"/>
    <property type="molecule type" value="Genomic_DNA"/>
</dbReference>
<evidence type="ECO:0000313" key="1">
    <source>
        <dbReference type="EMBL" id="KAF5767707.1"/>
    </source>
</evidence>
<sequence length="53" mass="6418">MRPLSFPTCQHIPPFKKPAMEISGKRLHPHLHLIRAYKSYRFMLCMLRHRVFV</sequence>
<dbReference type="InParanoid" id="A0A251SEJ4"/>
<evidence type="ECO:0000313" key="3">
    <source>
        <dbReference type="Proteomes" id="UP000215914"/>
    </source>
</evidence>
<gene>
    <name evidence="2" type="ORF">HannXRQ_Chr14g0432641</name>
    <name evidence="1" type="ORF">HanXRQr2_Chr14g0627611</name>
</gene>
<reference evidence="1" key="3">
    <citation type="submission" date="2020-06" db="EMBL/GenBank/DDBJ databases">
        <title>Helianthus annuus Genome sequencing and assembly Release 2.</title>
        <authorList>
            <person name="Gouzy J."/>
            <person name="Langlade N."/>
            <person name="Munos S."/>
        </authorList>
    </citation>
    <scope>NUCLEOTIDE SEQUENCE</scope>
    <source>
        <tissue evidence="1">Leaves</tissue>
    </source>
</reference>
<dbReference type="AlphaFoldDB" id="A0A251SEJ4"/>
<reference evidence="2" key="2">
    <citation type="submission" date="2017-02" db="EMBL/GenBank/DDBJ databases">
        <title>Sunflower complete genome.</title>
        <authorList>
            <person name="Langlade N."/>
            <person name="Munos S."/>
        </authorList>
    </citation>
    <scope>NUCLEOTIDE SEQUENCE [LARGE SCALE GENOMIC DNA]</scope>
    <source>
        <tissue evidence="2">Leaves</tissue>
    </source>
</reference>
<keyword evidence="3" id="KW-1185">Reference proteome</keyword>
<name>A0A251SEJ4_HELAN</name>
<proteinExistence type="predicted"/>
<evidence type="ECO:0000313" key="2">
    <source>
        <dbReference type="EMBL" id="OTF97257.1"/>
    </source>
</evidence>
<accession>A0A251SEJ4</accession>
<dbReference type="EMBL" id="CM007903">
    <property type="protein sequence ID" value="OTF97257.1"/>
    <property type="molecule type" value="Genomic_DNA"/>
</dbReference>
<protein>
    <submittedName>
        <fullName evidence="2">Uncharacterized protein</fullName>
    </submittedName>
</protein>
<organism evidence="2 3">
    <name type="scientific">Helianthus annuus</name>
    <name type="common">Common sunflower</name>
    <dbReference type="NCBI Taxonomy" id="4232"/>
    <lineage>
        <taxon>Eukaryota</taxon>
        <taxon>Viridiplantae</taxon>
        <taxon>Streptophyta</taxon>
        <taxon>Embryophyta</taxon>
        <taxon>Tracheophyta</taxon>
        <taxon>Spermatophyta</taxon>
        <taxon>Magnoliopsida</taxon>
        <taxon>eudicotyledons</taxon>
        <taxon>Gunneridae</taxon>
        <taxon>Pentapetalae</taxon>
        <taxon>asterids</taxon>
        <taxon>campanulids</taxon>
        <taxon>Asterales</taxon>
        <taxon>Asteraceae</taxon>
        <taxon>Asteroideae</taxon>
        <taxon>Heliantheae alliance</taxon>
        <taxon>Heliantheae</taxon>
        <taxon>Helianthus</taxon>
    </lineage>
</organism>
<dbReference type="Gramene" id="mRNA:HanXRQr2_Chr14g0627611">
    <property type="protein sequence ID" value="mRNA:HanXRQr2_Chr14g0627611"/>
    <property type="gene ID" value="HanXRQr2_Chr14g0627611"/>
</dbReference>
<reference evidence="1 3" key="1">
    <citation type="journal article" date="2017" name="Nature">
        <title>The sunflower genome provides insights into oil metabolism, flowering and Asterid evolution.</title>
        <authorList>
            <person name="Badouin H."/>
            <person name="Gouzy J."/>
            <person name="Grassa C.J."/>
            <person name="Murat F."/>
            <person name="Staton S.E."/>
            <person name="Cottret L."/>
            <person name="Lelandais-Briere C."/>
            <person name="Owens G.L."/>
            <person name="Carrere S."/>
            <person name="Mayjonade B."/>
            <person name="Legrand L."/>
            <person name="Gill N."/>
            <person name="Kane N.C."/>
            <person name="Bowers J.E."/>
            <person name="Hubner S."/>
            <person name="Bellec A."/>
            <person name="Berard A."/>
            <person name="Berges H."/>
            <person name="Blanchet N."/>
            <person name="Boniface M.C."/>
            <person name="Brunel D."/>
            <person name="Catrice O."/>
            <person name="Chaidir N."/>
            <person name="Claudel C."/>
            <person name="Donnadieu C."/>
            <person name="Faraut T."/>
            <person name="Fievet G."/>
            <person name="Helmstetter N."/>
            <person name="King M."/>
            <person name="Knapp S.J."/>
            <person name="Lai Z."/>
            <person name="Le Paslier M.C."/>
            <person name="Lippi Y."/>
            <person name="Lorenzon L."/>
            <person name="Mandel J.R."/>
            <person name="Marage G."/>
            <person name="Marchand G."/>
            <person name="Marquand E."/>
            <person name="Bret-Mestries E."/>
            <person name="Morien E."/>
            <person name="Nambeesan S."/>
            <person name="Nguyen T."/>
            <person name="Pegot-Espagnet P."/>
            <person name="Pouilly N."/>
            <person name="Raftis F."/>
            <person name="Sallet E."/>
            <person name="Schiex T."/>
            <person name="Thomas J."/>
            <person name="Vandecasteele C."/>
            <person name="Vares D."/>
            <person name="Vear F."/>
            <person name="Vautrin S."/>
            <person name="Crespi M."/>
            <person name="Mangin B."/>
            <person name="Burke J.M."/>
            <person name="Salse J."/>
            <person name="Munos S."/>
            <person name="Vincourt P."/>
            <person name="Rieseberg L.H."/>
            <person name="Langlade N.B."/>
        </authorList>
    </citation>
    <scope>NUCLEOTIDE SEQUENCE [LARGE SCALE GENOMIC DNA]</scope>
    <source>
        <strain evidence="3">cv. SF193</strain>
        <tissue evidence="1">Leaves</tissue>
    </source>
</reference>
<dbReference type="Proteomes" id="UP000215914">
    <property type="component" value="Chromosome 14"/>
</dbReference>